<accession>A0A392VSH1</accession>
<reference evidence="1 2" key="1">
    <citation type="journal article" date="2018" name="Front. Plant Sci.">
        <title>Red Clover (Trifolium pratense) and Zigzag Clover (T. medium) - A Picture of Genomic Similarities and Differences.</title>
        <authorList>
            <person name="Dluhosova J."/>
            <person name="Istvanek J."/>
            <person name="Nedelnik J."/>
            <person name="Repkova J."/>
        </authorList>
    </citation>
    <scope>NUCLEOTIDE SEQUENCE [LARGE SCALE GENOMIC DNA]</scope>
    <source>
        <strain evidence="2">cv. 10/8</strain>
        <tissue evidence="1">Leaf</tissue>
    </source>
</reference>
<dbReference type="Proteomes" id="UP000265520">
    <property type="component" value="Unassembled WGS sequence"/>
</dbReference>
<comment type="caution">
    <text evidence="1">The sequence shown here is derived from an EMBL/GenBank/DDBJ whole genome shotgun (WGS) entry which is preliminary data.</text>
</comment>
<feature type="non-terminal residue" evidence="1">
    <location>
        <position position="46"/>
    </location>
</feature>
<evidence type="ECO:0000313" key="1">
    <source>
        <dbReference type="EMBL" id="MCI89931.1"/>
    </source>
</evidence>
<proteinExistence type="predicted"/>
<keyword evidence="2" id="KW-1185">Reference proteome</keyword>
<sequence length="46" mass="5101">MGRSLLIRDRELASSGIFMGRVDVFSGGLEATECPFKNEIRSGHLF</sequence>
<evidence type="ECO:0000313" key="2">
    <source>
        <dbReference type="Proteomes" id="UP000265520"/>
    </source>
</evidence>
<dbReference type="EMBL" id="LXQA011230807">
    <property type="protein sequence ID" value="MCI89931.1"/>
    <property type="molecule type" value="Genomic_DNA"/>
</dbReference>
<protein>
    <submittedName>
        <fullName evidence="1">Uncharacterized protein</fullName>
    </submittedName>
</protein>
<dbReference type="AlphaFoldDB" id="A0A392VSH1"/>
<organism evidence="1 2">
    <name type="scientific">Trifolium medium</name>
    <dbReference type="NCBI Taxonomy" id="97028"/>
    <lineage>
        <taxon>Eukaryota</taxon>
        <taxon>Viridiplantae</taxon>
        <taxon>Streptophyta</taxon>
        <taxon>Embryophyta</taxon>
        <taxon>Tracheophyta</taxon>
        <taxon>Spermatophyta</taxon>
        <taxon>Magnoliopsida</taxon>
        <taxon>eudicotyledons</taxon>
        <taxon>Gunneridae</taxon>
        <taxon>Pentapetalae</taxon>
        <taxon>rosids</taxon>
        <taxon>fabids</taxon>
        <taxon>Fabales</taxon>
        <taxon>Fabaceae</taxon>
        <taxon>Papilionoideae</taxon>
        <taxon>50 kb inversion clade</taxon>
        <taxon>NPAAA clade</taxon>
        <taxon>Hologalegina</taxon>
        <taxon>IRL clade</taxon>
        <taxon>Trifolieae</taxon>
        <taxon>Trifolium</taxon>
    </lineage>
</organism>
<name>A0A392VSH1_9FABA</name>